<keyword evidence="2" id="KW-1185">Reference proteome</keyword>
<reference evidence="2" key="1">
    <citation type="journal article" date="2015" name="PLoS Genet.">
        <title>The dynamic genome and transcriptome of the human fungal pathogen Blastomyces and close relative Emmonsia.</title>
        <authorList>
            <person name="Munoz J.F."/>
            <person name="Gauthier G.M."/>
            <person name="Desjardins C.A."/>
            <person name="Gallo J.E."/>
            <person name="Holder J."/>
            <person name="Sullivan T.D."/>
            <person name="Marty A.J."/>
            <person name="Carmen J.C."/>
            <person name="Chen Z."/>
            <person name="Ding L."/>
            <person name="Gujja S."/>
            <person name="Magrini V."/>
            <person name="Misas E."/>
            <person name="Mitreva M."/>
            <person name="Priest M."/>
            <person name="Saif S."/>
            <person name="Whiston E.A."/>
            <person name="Young S."/>
            <person name="Zeng Q."/>
            <person name="Goldman W.E."/>
            <person name="Mardis E.R."/>
            <person name="Taylor J.W."/>
            <person name="McEwen J.G."/>
            <person name="Clay O.K."/>
            <person name="Klein B.S."/>
            <person name="Cuomo C.A."/>
        </authorList>
    </citation>
    <scope>NUCLEOTIDE SEQUENCE [LARGE SCALE GENOMIC DNA]</scope>
    <source>
        <strain evidence="2">UAMH 139</strain>
    </source>
</reference>
<organism evidence="1 2">
    <name type="scientific">Blastomyces silverae</name>
    <dbReference type="NCBI Taxonomy" id="2060906"/>
    <lineage>
        <taxon>Eukaryota</taxon>
        <taxon>Fungi</taxon>
        <taxon>Dikarya</taxon>
        <taxon>Ascomycota</taxon>
        <taxon>Pezizomycotina</taxon>
        <taxon>Eurotiomycetes</taxon>
        <taxon>Eurotiomycetidae</taxon>
        <taxon>Onygenales</taxon>
        <taxon>Ajellomycetaceae</taxon>
        <taxon>Blastomyces</taxon>
    </lineage>
</organism>
<name>A0A0H1B6V9_9EURO</name>
<evidence type="ECO:0000313" key="2">
    <source>
        <dbReference type="Proteomes" id="UP000053573"/>
    </source>
</evidence>
<proteinExistence type="predicted"/>
<accession>A0A0H1B6V9</accession>
<dbReference type="EMBL" id="LDEV01002885">
    <property type="protein sequence ID" value="KLJ07189.1"/>
    <property type="molecule type" value="Genomic_DNA"/>
</dbReference>
<dbReference type="Proteomes" id="UP000053573">
    <property type="component" value="Unassembled WGS sequence"/>
</dbReference>
<protein>
    <submittedName>
        <fullName evidence="1">Uncharacterized protein</fullName>
    </submittedName>
</protein>
<comment type="caution">
    <text evidence="1">The sequence shown here is derived from an EMBL/GenBank/DDBJ whole genome shotgun (WGS) entry which is preliminary data.</text>
</comment>
<gene>
    <name evidence="1" type="ORF">EMPG_17317</name>
</gene>
<evidence type="ECO:0000313" key="1">
    <source>
        <dbReference type="EMBL" id="KLJ07189.1"/>
    </source>
</evidence>
<sequence length="54" mass="6186">MIFQQRKLNLLILCRPGHWWRGTCCCKGRGEMLRVSYAHGPVWGAVVVDGWSGR</sequence>
<dbReference type="AlphaFoldDB" id="A0A0H1B6V9"/>